<evidence type="ECO:0000259" key="5">
    <source>
        <dbReference type="Pfam" id="PF02775"/>
    </source>
</evidence>
<evidence type="ECO:0000256" key="4">
    <source>
        <dbReference type="ARBA" id="ARBA00044518"/>
    </source>
</evidence>
<evidence type="ECO:0000313" key="6">
    <source>
        <dbReference type="EMBL" id="GKT31721.1"/>
    </source>
</evidence>
<gene>
    <name evidence="6" type="ORF">ADUPG1_002092</name>
</gene>
<dbReference type="EMBL" id="BQXS01002234">
    <property type="protein sequence ID" value="GKT31721.1"/>
    <property type="molecule type" value="Genomic_DNA"/>
</dbReference>
<feature type="non-terminal residue" evidence="6">
    <location>
        <position position="226"/>
    </location>
</feature>
<dbReference type="SUPFAM" id="SSF52518">
    <property type="entry name" value="Thiamin diphosphate-binding fold (THDP-binding)"/>
    <property type="match status" value="1"/>
</dbReference>
<comment type="caution">
    <text evidence="6">The sequence shown here is derived from an EMBL/GenBank/DDBJ whole genome shotgun (WGS) entry which is preliminary data.</text>
</comment>
<proteinExistence type="predicted"/>
<dbReference type="InterPro" id="IPR045025">
    <property type="entry name" value="HACL1-like"/>
</dbReference>
<dbReference type="PANTHER" id="PTHR43710">
    <property type="entry name" value="2-HYDROXYACYL-COA LYASE"/>
    <property type="match status" value="1"/>
</dbReference>
<dbReference type="InterPro" id="IPR029061">
    <property type="entry name" value="THDP-binding"/>
</dbReference>
<keyword evidence="1" id="KW-0479">Metal-binding</keyword>
<reference evidence="6" key="1">
    <citation type="submission" date="2022-03" db="EMBL/GenBank/DDBJ databases">
        <title>Draft genome sequence of Aduncisulcus paluster, a free-living microaerophilic Fornicata.</title>
        <authorList>
            <person name="Yuyama I."/>
            <person name="Kume K."/>
            <person name="Tamura T."/>
            <person name="Inagaki Y."/>
            <person name="Hashimoto T."/>
        </authorList>
    </citation>
    <scope>NUCLEOTIDE SEQUENCE</scope>
    <source>
        <strain evidence="6">NY0171</strain>
    </source>
</reference>
<dbReference type="Gene3D" id="3.40.50.970">
    <property type="match status" value="1"/>
</dbReference>
<evidence type="ECO:0000256" key="3">
    <source>
        <dbReference type="ARBA" id="ARBA00044454"/>
    </source>
</evidence>
<dbReference type="InterPro" id="IPR011766">
    <property type="entry name" value="TPP_enzyme_TPP-bd"/>
</dbReference>
<evidence type="ECO:0000256" key="2">
    <source>
        <dbReference type="ARBA" id="ARBA00044451"/>
    </source>
</evidence>
<dbReference type="PANTHER" id="PTHR43710:SF5">
    <property type="entry name" value="INDOLEPYRUVATE FERREDOXIN OXIDOREDUCTASE ALPHA SUBUNIT"/>
    <property type="match status" value="1"/>
</dbReference>
<feature type="domain" description="Thiamine pyrophosphate enzyme TPP-binding" evidence="5">
    <location>
        <begin position="109"/>
        <end position="225"/>
    </location>
</feature>
<feature type="non-terminal residue" evidence="6">
    <location>
        <position position="1"/>
    </location>
</feature>
<protein>
    <recommendedName>
        <fullName evidence="4">2-hydroxyacyl-CoA lyase</fullName>
        <ecNumber evidence="4">4.1.2.63</ecNumber>
    </recommendedName>
</protein>
<keyword evidence="7" id="KW-1185">Reference proteome</keyword>
<dbReference type="EC" id="4.1.2.63" evidence="4"/>
<dbReference type="Pfam" id="PF02775">
    <property type="entry name" value="TPP_enzyme_C"/>
    <property type="match status" value="1"/>
</dbReference>
<accession>A0ABQ5KGU5</accession>
<dbReference type="CDD" id="cd02008">
    <property type="entry name" value="TPP_IOR_alpha"/>
    <property type="match status" value="1"/>
</dbReference>
<comment type="catalytic activity">
    <reaction evidence="3">
        <text>an (R)-2-hydroxy-long-chain-fatty acyl-CoA = a long-chain fatty aldehyde + formyl-CoA</text>
        <dbReference type="Rhea" id="RHEA:67444"/>
        <dbReference type="ChEBI" id="CHEBI:17176"/>
        <dbReference type="ChEBI" id="CHEBI:57376"/>
        <dbReference type="ChEBI" id="CHEBI:170012"/>
        <dbReference type="EC" id="4.1.2.63"/>
    </reaction>
    <physiologicalReaction direction="left-to-right" evidence="3">
        <dbReference type="Rhea" id="RHEA:67445"/>
    </physiologicalReaction>
</comment>
<name>A0ABQ5KGU5_9EUKA</name>
<dbReference type="Proteomes" id="UP001057375">
    <property type="component" value="Unassembled WGS sequence"/>
</dbReference>
<evidence type="ECO:0000313" key="7">
    <source>
        <dbReference type="Proteomes" id="UP001057375"/>
    </source>
</evidence>
<comment type="catalytic activity">
    <reaction evidence="2">
        <text>a 2-hydroxy-3-methyl fatty acyl-CoA = a 2-methyl-branched fatty aldehyde + formyl-CoA</text>
        <dbReference type="Rhea" id="RHEA:25375"/>
        <dbReference type="ChEBI" id="CHEBI:49188"/>
        <dbReference type="ChEBI" id="CHEBI:57376"/>
        <dbReference type="ChEBI" id="CHEBI:58783"/>
        <dbReference type="EC" id="4.1.2.63"/>
    </reaction>
    <physiologicalReaction direction="left-to-right" evidence="2">
        <dbReference type="Rhea" id="RHEA:25376"/>
    </physiologicalReaction>
</comment>
<evidence type="ECO:0000256" key="1">
    <source>
        <dbReference type="ARBA" id="ARBA00022723"/>
    </source>
</evidence>
<organism evidence="6 7">
    <name type="scientific">Aduncisulcus paluster</name>
    <dbReference type="NCBI Taxonomy" id="2918883"/>
    <lineage>
        <taxon>Eukaryota</taxon>
        <taxon>Metamonada</taxon>
        <taxon>Carpediemonas-like organisms</taxon>
        <taxon>Aduncisulcus</taxon>
    </lineage>
</organism>
<sequence>GFTYPLPMKKIREFADQVETLYVIEELEPFIEEQLKAAGIECIGKEKIPRIGELNPDIIAEALLGEVRETMHIEEDKKVGRPPTLCAGCPHRGFYYALSKKKNVVVTGDIGCYTLGAAEPLNSLDSCVCMGASISMAHGAQKAFEKHNVEKRVVGVIGDSTFFHTGVNSLIDVAYNKGNTVSVILDNRITGMTGHQENPGTGFTLMGEPAKEIDIPALVKAIGIEH</sequence>